<comment type="caution">
    <text evidence="1">The sequence shown here is derived from an EMBL/GenBank/DDBJ whole genome shotgun (WGS) entry which is preliminary data.</text>
</comment>
<protein>
    <submittedName>
        <fullName evidence="1">Uncharacterized protein</fullName>
    </submittedName>
</protein>
<organism evidence="1 2">
    <name type="scientific">Larinioides sclopetarius</name>
    <dbReference type="NCBI Taxonomy" id="280406"/>
    <lineage>
        <taxon>Eukaryota</taxon>
        <taxon>Metazoa</taxon>
        <taxon>Ecdysozoa</taxon>
        <taxon>Arthropoda</taxon>
        <taxon>Chelicerata</taxon>
        <taxon>Arachnida</taxon>
        <taxon>Araneae</taxon>
        <taxon>Araneomorphae</taxon>
        <taxon>Entelegynae</taxon>
        <taxon>Araneoidea</taxon>
        <taxon>Araneidae</taxon>
        <taxon>Larinioides</taxon>
    </lineage>
</organism>
<dbReference type="AlphaFoldDB" id="A0AAV2B843"/>
<proteinExistence type="predicted"/>
<evidence type="ECO:0000313" key="2">
    <source>
        <dbReference type="Proteomes" id="UP001497382"/>
    </source>
</evidence>
<reference evidence="1 2" key="1">
    <citation type="submission" date="2024-04" db="EMBL/GenBank/DDBJ databases">
        <authorList>
            <person name="Rising A."/>
            <person name="Reimegard J."/>
            <person name="Sonavane S."/>
            <person name="Akerstrom W."/>
            <person name="Nylinder S."/>
            <person name="Hedman E."/>
            <person name="Kallberg Y."/>
        </authorList>
    </citation>
    <scope>NUCLEOTIDE SEQUENCE [LARGE SCALE GENOMIC DNA]</scope>
</reference>
<evidence type="ECO:0000313" key="1">
    <source>
        <dbReference type="EMBL" id="CAL1292403.1"/>
    </source>
</evidence>
<keyword evidence="2" id="KW-1185">Reference proteome</keyword>
<sequence length="111" mass="13224">MLFEKSIFVSKRRSKQAFLQFDITKNHFEYMNISRLSLLELEAFGQWSKRMVAFILRFGIHSPYVPKNPYFEGYAIRLLGFDCKMEAKLEKEELFLPPPYQTSCRDNKLSE</sequence>
<feature type="non-terminal residue" evidence="1">
    <location>
        <position position="111"/>
    </location>
</feature>
<gene>
    <name evidence="1" type="ORF">LARSCL_LOCUS17637</name>
</gene>
<dbReference type="EMBL" id="CAXIEN010000305">
    <property type="protein sequence ID" value="CAL1292403.1"/>
    <property type="molecule type" value="Genomic_DNA"/>
</dbReference>
<accession>A0AAV2B843</accession>
<name>A0AAV2B843_9ARAC</name>
<dbReference type="Proteomes" id="UP001497382">
    <property type="component" value="Unassembled WGS sequence"/>
</dbReference>